<dbReference type="InterPro" id="IPR036397">
    <property type="entry name" value="RNaseH_sf"/>
</dbReference>
<reference evidence="4 5" key="2">
    <citation type="submission" date="2024-05" db="EMBL/GenBank/DDBJ databases">
        <authorList>
            <person name="Chen Y."/>
            <person name="Shah S."/>
            <person name="Dougan E. K."/>
            <person name="Thang M."/>
            <person name="Chan C."/>
        </authorList>
    </citation>
    <scope>NUCLEOTIDE SEQUENCE [LARGE SCALE GENOMIC DNA]</scope>
</reference>
<protein>
    <submittedName>
        <fullName evidence="4">Retrovirus-related Pol polyprotein from transposon RE1 (Retro element 1) (AtRE1)</fullName>
    </submittedName>
</protein>
<comment type="caution">
    <text evidence="3">The sequence shown here is derived from an EMBL/GenBank/DDBJ whole genome shotgun (WGS) entry which is preliminary data.</text>
</comment>
<dbReference type="Pfam" id="PF07727">
    <property type="entry name" value="RVT_2"/>
    <property type="match status" value="1"/>
</dbReference>
<sequence length="1661" mass="188878">MISDSEDRQSQAFSPVSQPPAPSSPAPSQFSEGKDYITDEDLMMMGPPPVCHHGAPRAMPLLCMDPVPTALVAGGDQCLPSGSLEATTSGEEHIGTKHSREYVNGKFHVEGAGMPSCSDPEERIQWTSTSSDMLRLRNDPGVREPGEVREQRVRDEAKEEDRQEDDVQGAGGVRGVPGVQTLAEGPEFRVRSGETLGLTEQEIRLAAKIMRLVMSYGGCFVFENPLTARTWLETEVQQLMDLDEVILVAADQCRFDLRSLDGNLHKKPTGFLTNSPAIAEQLSRRCDGSHEHEQILGNNHGGSRARQAQEYPPKLVDAILRGYKNEIKQEKEVHVTGVAGLYQEWHQRQCRQPTLEEIIPCQTIKEIYANNDEQVLENEDTVEEPVLPGPDSEPGRSQECPPPQEPGLAVLPPHDPVALPDAESGGRLPRERPFSTEQLVRRAHEGLGHPGNDRLARILKNAKASNEAIQIAKNLKCSVCQQHGAVHPARRGAPPRQLHVNEIVGVDTVYIPTIDGKKRMALNIVDWSSRFQLIIPLRRHTPGEARKAYSQWIKFFGPPTRVYVDLGREFLGAFELGAEHDATVFEPSSLEMPSQRGITERAGKNFKEVFSRTLMQYTCQTEEEWELLLDIANMTCNRLINKSGFSPIQRVLGYSPRVPGGILTGGYNDFSTRSLRGGDLQLQKAHEMRLAAARAFHEADCQQAVKNTLHAGPRRLHDYEVGQTVYFWRKGMEGAKRDSPEYWRGPARVVLTSPPSTVWLNYRGYIVKAAPEQLRLASEEEQFTLTKWIDDIAQTRQEIEQQPRVGYIDLTKETFPELKDEDENTTEKAEDTERQPQYRLIGKRDHREIIFKGENLQDEWYVDEELQLLVRFHHQPRDWLFSPDEASADCPIEQEYVSHQRRTFGRYVNTGKTFQVNDNWYENIELETMTSWTGRTEFDIVREKPIHARDPAGEEPTLKKPRKSSGEQNEEIPSPSIPDEENEYEPEEPLDDLPRGEVRQRENEELYDPVDDEKLSTGEPEAKRLRTQFLELYMTSVEKMLQAKMKKEVQYNQIPDHQKQQFLAAIKKEIQNNLETNAYEVLDPVTSEEIRRTANDKIVKSRFVLTEKPIEREDVEKAKKDGILLEDKGDDSLKAKARHVMKGFSETNAEELETTTPQCARDTVLCALQLLCSHQWIPGYLDFTQAFHSGDNISREVYASQPSECGLPGYHPRQLLKLKKTCYGLLDGPYAWYQHLLKVLTKTLGYRQSAGDPCLFYLTVDDEAKTLKGVISVATDDLLHGGDDDHWKKMQWLNENYKLGKFTQGDGRFVGKEIHCRPDGSFLVNQPLFAKKIQPILLTKTRKQEKYAYCTDQEISQLRGLLGSLSWLAKETRPDLSGRVALLQQAMPKPYVQDIIEANVLAKEAVKFAEIGITIQPIPIQHLRVGTVSDASWGNTSPEKEETDPNQREDYWEEKQDCWIRHHVRPRRLLFHPAGDPGGPNCYHLTSERMTIADGQEHRDEWNQRRSTCTYGDEPWCGQTVFYKSETGKQGKTKLNEKFLQQGRLASQGGFMTFFYDSRMETEERSFPITIVNWRSFRIKRCTVNTLSAECQAMLQGVGALHWLRFLVREAQGRPLDLGNWEEEVSQLPCIAVTDSKSLYDTIQKCCNTAAHIEDKRRPST</sequence>
<feature type="compositionally biased region" description="Acidic residues" evidence="1">
    <location>
        <begin position="978"/>
        <end position="991"/>
    </location>
</feature>
<evidence type="ECO:0000313" key="5">
    <source>
        <dbReference type="Proteomes" id="UP001152797"/>
    </source>
</evidence>
<reference evidence="3" key="1">
    <citation type="submission" date="2022-10" db="EMBL/GenBank/DDBJ databases">
        <authorList>
            <person name="Chen Y."/>
            <person name="Dougan E. K."/>
            <person name="Chan C."/>
            <person name="Rhodes N."/>
            <person name="Thang M."/>
        </authorList>
    </citation>
    <scope>NUCLEOTIDE SEQUENCE</scope>
</reference>
<feature type="region of interest" description="Disordered" evidence="1">
    <location>
        <begin position="1"/>
        <end position="40"/>
    </location>
</feature>
<dbReference type="InterPro" id="IPR013103">
    <property type="entry name" value="RVT_2"/>
</dbReference>
<feature type="domain" description="Integrase catalytic" evidence="2">
    <location>
        <begin position="491"/>
        <end position="655"/>
    </location>
</feature>
<evidence type="ECO:0000313" key="4">
    <source>
        <dbReference type="EMBL" id="CAL4783595.1"/>
    </source>
</evidence>
<dbReference type="SUPFAM" id="SSF53098">
    <property type="entry name" value="Ribonuclease H-like"/>
    <property type="match status" value="1"/>
</dbReference>
<feature type="region of interest" description="Disordered" evidence="1">
    <location>
        <begin position="379"/>
        <end position="432"/>
    </location>
</feature>
<dbReference type="GO" id="GO:0003676">
    <property type="term" value="F:nucleic acid binding"/>
    <property type="evidence" value="ECO:0007669"/>
    <property type="project" value="InterPro"/>
</dbReference>
<name>A0A9P1CS32_9DINO</name>
<dbReference type="PROSITE" id="PS50994">
    <property type="entry name" value="INTEGRASE"/>
    <property type="match status" value="1"/>
</dbReference>
<organism evidence="3">
    <name type="scientific">Cladocopium goreaui</name>
    <dbReference type="NCBI Taxonomy" id="2562237"/>
    <lineage>
        <taxon>Eukaryota</taxon>
        <taxon>Sar</taxon>
        <taxon>Alveolata</taxon>
        <taxon>Dinophyceae</taxon>
        <taxon>Suessiales</taxon>
        <taxon>Symbiodiniaceae</taxon>
        <taxon>Cladocopium</taxon>
    </lineage>
</organism>
<dbReference type="EMBL" id="CAMXCT020002186">
    <property type="protein sequence ID" value="CAL1149658.1"/>
    <property type="molecule type" value="Genomic_DNA"/>
</dbReference>
<keyword evidence="5" id="KW-1185">Reference proteome</keyword>
<dbReference type="Proteomes" id="UP001152797">
    <property type="component" value="Unassembled WGS sequence"/>
</dbReference>
<feature type="compositionally biased region" description="Basic and acidic residues" evidence="1">
    <location>
        <begin position="944"/>
        <end position="958"/>
    </location>
</feature>
<feature type="region of interest" description="Disordered" evidence="1">
    <location>
        <begin position="1429"/>
        <end position="1449"/>
    </location>
</feature>
<evidence type="ECO:0000256" key="1">
    <source>
        <dbReference type="SAM" id="MobiDB-lite"/>
    </source>
</evidence>
<dbReference type="InterPro" id="IPR012337">
    <property type="entry name" value="RNaseH-like_sf"/>
</dbReference>
<feature type="compositionally biased region" description="Basic and acidic residues" evidence="1">
    <location>
        <begin position="992"/>
        <end position="1004"/>
    </location>
</feature>
<feature type="compositionally biased region" description="Basic and acidic residues" evidence="1">
    <location>
        <begin position="1012"/>
        <end position="1021"/>
    </location>
</feature>
<dbReference type="InterPro" id="IPR001584">
    <property type="entry name" value="Integrase_cat-core"/>
</dbReference>
<proteinExistence type="predicted"/>
<feature type="region of interest" description="Disordered" evidence="1">
    <location>
        <begin position="944"/>
        <end position="1021"/>
    </location>
</feature>
<dbReference type="GO" id="GO:0015074">
    <property type="term" value="P:DNA integration"/>
    <property type="evidence" value="ECO:0007669"/>
    <property type="project" value="InterPro"/>
</dbReference>
<gene>
    <name evidence="3" type="ORF">C1SCF055_LOCUS22776</name>
</gene>
<evidence type="ECO:0000259" key="2">
    <source>
        <dbReference type="PROSITE" id="PS50994"/>
    </source>
</evidence>
<feature type="compositionally biased region" description="Basic and acidic residues" evidence="1">
    <location>
        <begin position="1438"/>
        <end position="1449"/>
    </location>
</feature>
<feature type="compositionally biased region" description="Basic and acidic residues" evidence="1">
    <location>
        <begin position="134"/>
        <end position="161"/>
    </location>
</feature>
<dbReference type="Gene3D" id="3.30.420.10">
    <property type="entry name" value="Ribonuclease H-like superfamily/Ribonuclease H"/>
    <property type="match status" value="1"/>
</dbReference>
<dbReference type="EMBL" id="CAMXCT010002186">
    <property type="protein sequence ID" value="CAI3996283.1"/>
    <property type="molecule type" value="Genomic_DNA"/>
</dbReference>
<feature type="region of interest" description="Disordered" evidence="1">
    <location>
        <begin position="128"/>
        <end position="179"/>
    </location>
</feature>
<evidence type="ECO:0000313" key="3">
    <source>
        <dbReference type="EMBL" id="CAI3996283.1"/>
    </source>
</evidence>
<dbReference type="EMBL" id="CAMXCT030002186">
    <property type="protein sequence ID" value="CAL4783595.1"/>
    <property type="molecule type" value="Genomic_DNA"/>
</dbReference>
<dbReference type="OrthoDB" id="413361at2759"/>
<accession>A0A9P1CS32</accession>